<dbReference type="GO" id="GO:0016747">
    <property type="term" value="F:acyltransferase activity, transferring groups other than amino-acyl groups"/>
    <property type="evidence" value="ECO:0007669"/>
    <property type="project" value="InterPro"/>
</dbReference>
<dbReference type="KEGG" id="hbs:IPV69_15930"/>
<dbReference type="RefSeq" id="WP_206290680.1">
    <property type="nucleotide sequence ID" value="NZ_CP063458.1"/>
</dbReference>
<dbReference type="PROSITE" id="PS51186">
    <property type="entry name" value="GNAT"/>
    <property type="match status" value="1"/>
</dbReference>
<evidence type="ECO:0000259" key="3">
    <source>
        <dbReference type="PROSITE" id="PS51186"/>
    </source>
</evidence>
<feature type="domain" description="N-acetyltransferase" evidence="3">
    <location>
        <begin position="7"/>
        <end position="146"/>
    </location>
</feature>
<evidence type="ECO:0000313" key="5">
    <source>
        <dbReference type="Proteomes" id="UP000593765"/>
    </source>
</evidence>
<sequence length="146" mass="15919">MMTTSGLFIRDLASDGDVALAFDLLRQLRPHLTSQEAFAALVADQRAGGYRLVGGFVGEKLVVVAGYRVSSTLFRGPHLFVDDLVTEQAEQGKGYGQAMIDWLRATAREAGLTKVWLDSRDTAVGFYERCGFTFSTSKPCFIASAD</sequence>
<gene>
    <name evidence="4" type="ORF">IPV69_15930</name>
</gene>
<dbReference type="PANTHER" id="PTHR43877">
    <property type="entry name" value="AMINOALKYLPHOSPHONATE N-ACETYLTRANSFERASE-RELATED-RELATED"/>
    <property type="match status" value="1"/>
</dbReference>
<dbReference type="InterPro" id="IPR000182">
    <property type="entry name" value="GNAT_dom"/>
</dbReference>
<keyword evidence="2" id="KW-0012">Acyltransferase</keyword>
<keyword evidence="1" id="KW-0808">Transferase</keyword>
<evidence type="ECO:0000256" key="2">
    <source>
        <dbReference type="ARBA" id="ARBA00023315"/>
    </source>
</evidence>
<reference evidence="4 5" key="1">
    <citation type="submission" date="2020-10" db="EMBL/GenBank/DDBJ databases">
        <title>Wide distribution of Phycisphaera-like planctomycetes from WD2101 soil group in peatlands and genome analysis of the first cultivated representative.</title>
        <authorList>
            <person name="Dedysh S.N."/>
            <person name="Beletsky A.V."/>
            <person name="Ivanova A."/>
            <person name="Kulichevskaya I.S."/>
            <person name="Suzina N.E."/>
            <person name="Philippov D.A."/>
            <person name="Rakitin A.L."/>
            <person name="Mardanov A.V."/>
            <person name="Ravin N.V."/>
        </authorList>
    </citation>
    <scope>NUCLEOTIDE SEQUENCE [LARGE SCALE GENOMIC DNA]</scope>
    <source>
        <strain evidence="4 5">M1803</strain>
    </source>
</reference>
<accession>A0A7M2WT38</accession>
<evidence type="ECO:0000256" key="1">
    <source>
        <dbReference type="ARBA" id="ARBA00022679"/>
    </source>
</evidence>
<dbReference type="InterPro" id="IPR050832">
    <property type="entry name" value="Bact_Acetyltransf"/>
</dbReference>
<dbReference type="SUPFAM" id="SSF55729">
    <property type="entry name" value="Acyl-CoA N-acyltransferases (Nat)"/>
    <property type="match status" value="1"/>
</dbReference>
<dbReference type="EMBL" id="CP063458">
    <property type="protein sequence ID" value="QOV87770.1"/>
    <property type="molecule type" value="Genomic_DNA"/>
</dbReference>
<dbReference type="Pfam" id="PF00583">
    <property type="entry name" value="Acetyltransf_1"/>
    <property type="match status" value="1"/>
</dbReference>
<protein>
    <submittedName>
        <fullName evidence="4">GNAT family N-acetyltransferase</fullName>
    </submittedName>
</protein>
<dbReference type="Proteomes" id="UP000593765">
    <property type="component" value="Chromosome"/>
</dbReference>
<dbReference type="AlphaFoldDB" id="A0A7M2WT38"/>
<organism evidence="4 5">
    <name type="scientific">Humisphaera borealis</name>
    <dbReference type="NCBI Taxonomy" id="2807512"/>
    <lineage>
        <taxon>Bacteria</taxon>
        <taxon>Pseudomonadati</taxon>
        <taxon>Planctomycetota</taxon>
        <taxon>Phycisphaerae</taxon>
        <taxon>Tepidisphaerales</taxon>
        <taxon>Tepidisphaeraceae</taxon>
        <taxon>Humisphaera</taxon>
    </lineage>
</organism>
<name>A0A7M2WT38_9BACT</name>
<dbReference type="Gene3D" id="3.40.630.30">
    <property type="match status" value="1"/>
</dbReference>
<dbReference type="CDD" id="cd04301">
    <property type="entry name" value="NAT_SF"/>
    <property type="match status" value="1"/>
</dbReference>
<dbReference type="InterPro" id="IPR016181">
    <property type="entry name" value="Acyl_CoA_acyltransferase"/>
</dbReference>
<proteinExistence type="predicted"/>
<evidence type="ECO:0000313" key="4">
    <source>
        <dbReference type="EMBL" id="QOV87770.1"/>
    </source>
</evidence>
<keyword evidence="5" id="KW-1185">Reference proteome</keyword>